<evidence type="ECO:0000313" key="2">
    <source>
        <dbReference type="Proteomes" id="UP000033556"/>
    </source>
</evidence>
<proteinExistence type="predicted"/>
<protein>
    <submittedName>
        <fullName evidence="1">Putative ankyrin repeat protein</fullName>
    </submittedName>
</protein>
<comment type="caution">
    <text evidence="1">The sequence shown here is derived from an EMBL/GenBank/DDBJ whole genome shotgun (WGS) entry which is preliminary data.</text>
</comment>
<gene>
    <name evidence="1" type="ORF">APHACPA_0627</name>
</gene>
<dbReference type="Proteomes" id="UP000033556">
    <property type="component" value="Unassembled WGS sequence"/>
</dbReference>
<reference evidence="1 2" key="1">
    <citation type="submission" date="2015-01" db="EMBL/GenBank/DDBJ databases">
        <title>Genome Sequencing of Rickettsiales.</title>
        <authorList>
            <person name="Daugherty S.C."/>
            <person name="Su Q."/>
            <person name="Abolude K."/>
            <person name="Beier-Sexton M."/>
            <person name="Carlyon J.A."/>
            <person name="Carter R."/>
            <person name="Day N.P."/>
            <person name="Dumler S.J."/>
            <person name="Dyachenko V."/>
            <person name="Godinez A."/>
            <person name="Kurtti T.J."/>
            <person name="Lichay M."/>
            <person name="Mullins K.E."/>
            <person name="Ott S."/>
            <person name="Pappas-Brown V."/>
            <person name="Paris D.H."/>
            <person name="Patel P."/>
            <person name="Richards A.L."/>
            <person name="Sadzewicz L."/>
            <person name="Sears K."/>
            <person name="Seidman D."/>
            <person name="Sengamalay N."/>
            <person name="Stenos J."/>
            <person name="Tallon L.J."/>
            <person name="Vincent G."/>
            <person name="Fraser C.M."/>
            <person name="Munderloh U."/>
            <person name="Dunning-Hotopp J.C."/>
        </authorList>
    </citation>
    <scope>NUCLEOTIDE SEQUENCE [LARGE SCALE GENOMIC DNA]</scope>
    <source>
        <strain evidence="1 2">Ac/Pa</strain>
    </source>
</reference>
<accession>A0A0F3N135</accession>
<dbReference type="AlphaFoldDB" id="A0A0F3N135"/>
<organism evidence="1 2">
    <name type="scientific">Rickettsia amblyommatis str. Ac/Pa</name>
    <dbReference type="NCBI Taxonomy" id="1359164"/>
    <lineage>
        <taxon>Bacteria</taxon>
        <taxon>Pseudomonadati</taxon>
        <taxon>Pseudomonadota</taxon>
        <taxon>Alphaproteobacteria</taxon>
        <taxon>Rickettsiales</taxon>
        <taxon>Rickettsiaceae</taxon>
        <taxon>Rickettsieae</taxon>
        <taxon>Rickettsia</taxon>
        <taxon>spotted fever group</taxon>
    </lineage>
</organism>
<sequence>MEQNHKIKDFKGTRALDWIAVDANRTLHASDAEYYTALFVAPFKTKLTIIKEKNSIKTQNKEKKK</sequence>
<dbReference type="RefSeq" id="WP_014391887.1">
    <property type="nucleotide sequence ID" value="NZ_LANR01000001.1"/>
</dbReference>
<name>A0A0F3N135_RICAM</name>
<dbReference type="PATRIC" id="fig|1359164.3.peg.620"/>
<keyword evidence="2" id="KW-1185">Reference proteome</keyword>
<dbReference type="EMBL" id="LANR01000001">
    <property type="protein sequence ID" value="KJV61616.1"/>
    <property type="molecule type" value="Genomic_DNA"/>
</dbReference>
<evidence type="ECO:0000313" key="1">
    <source>
        <dbReference type="EMBL" id="KJV61616.1"/>
    </source>
</evidence>